<dbReference type="OrthoDB" id="9793973at2"/>
<accession>I0UZD6</accession>
<evidence type="ECO:0000256" key="13">
    <source>
        <dbReference type="HAMAP-Rule" id="MF_01849"/>
    </source>
</evidence>
<proteinExistence type="inferred from homology"/>
<dbReference type="STRING" id="882086.SacxiDRAFT_0976"/>
<dbReference type="GO" id="GO:0005737">
    <property type="term" value="C:cytoplasm"/>
    <property type="evidence" value="ECO:0007669"/>
    <property type="project" value="UniProtKB-SubCell"/>
</dbReference>
<comment type="similarity">
    <text evidence="13">Belongs to the radical SAM superfamily. RlmN family.</text>
</comment>
<dbReference type="SFLD" id="SFLDF00275">
    <property type="entry name" value="adenosine_C2_methyltransferase"/>
    <property type="match status" value="1"/>
</dbReference>
<feature type="binding site" evidence="13">
    <location>
        <position position="221"/>
    </location>
    <ligand>
        <name>S-adenosyl-L-methionine</name>
        <dbReference type="ChEBI" id="CHEBI:59789"/>
    </ligand>
</feature>
<organism evidence="15 16">
    <name type="scientific">Saccharomonospora xinjiangensis XJ-54</name>
    <dbReference type="NCBI Taxonomy" id="882086"/>
    <lineage>
        <taxon>Bacteria</taxon>
        <taxon>Bacillati</taxon>
        <taxon>Actinomycetota</taxon>
        <taxon>Actinomycetes</taxon>
        <taxon>Pseudonocardiales</taxon>
        <taxon>Pseudonocardiaceae</taxon>
        <taxon>Saccharomonospora</taxon>
    </lineage>
</organism>
<dbReference type="GO" id="GO:0046872">
    <property type="term" value="F:metal ion binding"/>
    <property type="evidence" value="ECO:0007669"/>
    <property type="project" value="UniProtKB-KW"/>
</dbReference>
<dbReference type="HAMAP" id="MF_01849">
    <property type="entry name" value="RNA_methyltr_RlmN"/>
    <property type="match status" value="1"/>
</dbReference>
<feature type="binding site" evidence="13">
    <location>
        <position position="134"/>
    </location>
    <ligand>
        <name>[4Fe-4S] cluster</name>
        <dbReference type="ChEBI" id="CHEBI:49883"/>
        <note>4Fe-4S-S-AdoMet</note>
    </ligand>
</feature>
<dbReference type="HOGENOM" id="CLU_029101_0_2_11"/>
<evidence type="ECO:0000256" key="9">
    <source>
        <dbReference type="ARBA" id="ARBA00022723"/>
    </source>
</evidence>
<reference evidence="15 16" key="1">
    <citation type="submission" date="2012-01" db="EMBL/GenBank/DDBJ databases">
        <title>Improved High-Quality Draft sequence of Saccharomonospora xinjiangensis XJ-54.</title>
        <authorList>
            <consortium name="US DOE Joint Genome Institute"/>
            <person name="Lucas S."/>
            <person name="Han J."/>
            <person name="Lapidus A."/>
            <person name="Cheng J.-F."/>
            <person name="Goodwin L."/>
            <person name="Pitluck S."/>
            <person name="Peters L."/>
            <person name="Mikhailova N."/>
            <person name="Teshima H."/>
            <person name="Detter J.C."/>
            <person name="Han C."/>
            <person name="Tapia R."/>
            <person name="Land M."/>
            <person name="Hauser L."/>
            <person name="Kyrpides N."/>
            <person name="Ivanova N."/>
            <person name="Pagani I."/>
            <person name="Brambilla E.-M."/>
            <person name="Klenk H.-P."/>
            <person name="Woyke T."/>
        </authorList>
    </citation>
    <scope>NUCLEOTIDE SEQUENCE [LARGE SCALE GENOMIC DNA]</scope>
    <source>
        <strain evidence="15 16">XJ-54</strain>
    </source>
</reference>
<sequence>MTALPLVFDAPRRGLPQRHLADLTVAERAEAVAALGEKPFRAKQLSHHYFSRLTVDPATMTDIPEASRQRLVDELMPSLLTQVKVVDCDGGTTRKTLWRAHDGTLVESVLMRYPDRATLCISSQAGCGMACPFCATGQGGLTRNLSTAEIVDQVRAAAAVMRDGLLPGPDGTPAPGRLSNIVFMGMGEPLANYKRVLAAVRRITDPAPAGLGISQRSVTVSTVGLAPAIRKLADEGLQVRLAVSLHTPDDELRDELVPVNNRWSVDEVLRAARYYADRTGRRVSIEYALIRDINDQPWRADLLAERLREHLGRLVHVNVIPLNPTPGSKWDASPKPVEREFVRRVNAGGVACTVRDTRGQEIAAACGQLAAEG</sequence>
<evidence type="ECO:0000256" key="7">
    <source>
        <dbReference type="ARBA" id="ARBA00022691"/>
    </source>
</evidence>
<dbReference type="GO" id="GO:0019843">
    <property type="term" value="F:rRNA binding"/>
    <property type="evidence" value="ECO:0007669"/>
    <property type="project" value="UniProtKB-UniRule"/>
</dbReference>
<keyword evidence="6 13" id="KW-0808">Transferase</keyword>
<evidence type="ECO:0000259" key="14">
    <source>
        <dbReference type="PROSITE" id="PS51918"/>
    </source>
</evidence>
<dbReference type="GO" id="GO:0002935">
    <property type="term" value="F:tRNA (adenine(37)-C2)-methyltransferase activity"/>
    <property type="evidence" value="ECO:0007669"/>
    <property type="project" value="UniProtKB-UniRule"/>
</dbReference>
<dbReference type="GO" id="GO:0051539">
    <property type="term" value="F:4 iron, 4 sulfur cluster binding"/>
    <property type="evidence" value="ECO:0007669"/>
    <property type="project" value="UniProtKB-UniRule"/>
</dbReference>
<keyword evidence="2 13" id="KW-0004">4Fe-4S</keyword>
<dbReference type="eggNOG" id="COG0820">
    <property type="taxonomic scope" value="Bacteria"/>
</dbReference>
<evidence type="ECO:0000256" key="5">
    <source>
        <dbReference type="ARBA" id="ARBA00022603"/>
    </source>
</evidence>
<evidence type="ECO:0000256" key="12">
    <source>
        <dbReference type="ARBA" id="ARBA00023157"/>
    </source>
</evidence>
<feature type="binding site" evidence="13">
    <location>
        <begin position="187"/>
        <end position="188"/>
    </location>
    <ligand>
        <name>S-adenosyl-L-methionine</name>
        <dbReference type="ChEBI" id="CHEBI:59789"/>
    </ligand>
</feature>
<dbReference type="PIRSF" id="PIRSF006004">
    <property type="entry name" value="CHP00048"/>
    <property type="match status" value="1"/>
</dbReference>
<keyword evidence="9 13" id="KW-0479">Metal-binding</keyword>
<keyword evidence="11 13" id="KW-0411">Iron-sulfur</keyword>
<evidence type="ECO:0000256" key="3">
    <source>
        <dbReference type="ARBA" id="ARBA00022490"/>
    </source>
</evidence>
<dbReference type="InterPro" id="IPR013785">
    <property type="entry name" value="Aldolase_TIM"/>
</dbReference>
<dbReference type="PANTHER" id="PTHR30544">
    <property type="entry name" value="23S RRNA METHYLTRANSFERASE"/>
    <property type="match status" value="1"/>
</dbReference>
<dbReference type="InterPro" id="IPR048641">
    <property type="entry name" value="RlmN_N"/>
</dbReference>
<dbReference type="GO" id="GO:0000049">
    <property type="term" value="F:tRNA binding"/>
    <property type="evidence" value="ECO:0007669"/>
    <property type="project" value="UniProtKB-UniRule"/>
</dbReference>
<dbReference type="InterPro" id="IPR004383">
    <property type="entry name" value="rRNA_lsu_MTrfase_RlmN/Cfr"/>
</dbReference>
<dbReference type="CDD" id="cd01335">
    <property type="entry name" value="Radical_SAM"/>
    <property type="match status" value="1"/>
</dbReference>
<dbReference type="InterPro" id="IPR058240">
    <property type="entry name" value="rSAM_sf"/>
</dbReference>
<dbReference type="SMART" id="SM00729">
    <property type="entry name" value="Elp3"/>
    <property type="match status" value="1"/>
</dbReference>
<name>I0UZD6_9PSEU</name>
<keyword evidence="16" id="KW-1185">Reference proteome</keyword>
<comment type="miscellaneous">
    <text evidence="13">Reaction proceeds by a ping-pong mechanism involving intermediate methylation of a conserved cysteine residue.</text>
</comment>
<feature type="active site" description="S-methylcysteine intermediate" evidence="13">
    <location>
        <position position="366"/>
    </location>
</feature>
<dbReference type="AlphaFoldDB" id="I0UZD6"/>
<dbReference type="SUPFAM" id="SSF102114">
    <property type="entry name" value="Radical SAM enzymes"/>
    <property type="match status" value="1"/>
</dbReference>
<keyword evidence="3 13" id="KW-0963">Cytoplasm</keyword>
<keyword evidence="7 13" id="KW-0949">S-adenosyl-L-methionine</keyword>
<dbReference type="InterPro" id="IPR027492">
    <property type="entry name" value="RNA_MTrfase_RlmN"/>
</dbReference>
<dbReference type="Gene3D" id="1.10.150.530">
    <property type="match status" value="1"/>
</dbReference>
<dbReference type="Gene3D" id="3.20.20.70">
    <property type="entry name" value="Aldolase class I"/>
    <property type="match status" value="1"/>
</dbReference>
<evidence type="ECO:0000256" key="6">
    <source>
        <dbReference type="ARBA" id="ARBA00022679"/>
    </source>
</evidence>
<dbReference type="GO" id="GO:0030488">
    <property type="term" value="P:tRNA methylation"/>
    <property type="evidence" value="ECO:0007669"/>
    <property type="project" value="UniProtKB-UniRule"/>
</dbReference>
<feature type="binding site" evidence="13">
    <location>
        <position position="323"/>
    </location>
    <ligand>
        <name>S-adenosyl-L-methionine</name>
        <dbReference type="ChEBI" id="CHEBI:59789"/>
    </ligand>
</feature>
<keyword evidence="4 13" id="KW-0698">rRNA processing</keyword>
<dbReference type="SFLD" id="SFLDS00029">
    <property type="entry name" value="Radical_SAM"/>
    <property type="match status" value="1"/>
</dbReference>
<gene>
    <name evidence="13" type="primary">rlmN</name>
    <name evidence="15" type="ORF">SacxiDRAFT_0976</name>
</gene>
<dbReference type="Pfam" id="PF21016">
    <property type="entry name" value="RlmN_N"/>
    <property type="match status" value="1"/>
</dbReference>
<protein>
    <recommendedName>
        <fullName evidence="13">Probable dual-specificity RNA methyltransferase RlmN</fullName>
        <ecNumber evidence="13">2.1.1.192</ecNumber>
    </recommendedName>
    <alternativeName>
        <fullName evidence="13">23S rRNA (adenine(2503)-C(2))-methyltransferase</fullName>
    </alternativeName>
    <alternativeName>
        <fullName evidence="13">23S rRNA m2A2503 methyltransferase</fullName>
    </alternativeName>
    <alternativeName>
        <fullName evidence="13">Ribosomal RNA large subunit methyltransferase N</fullName>
    </alternativeName>
    <alternativeName>
        <fullName evidence="13">tRNA (adenine(37)-C(2))-methyltransferase</fullName>
    </alternativeName>
    <alternativeName>
        <fullName evidence="13">tRNA m2A37 methyltransferase</fullName>
    </alternativeName>
</protein>
<evidence type="ECO:0000256" key="2">
    <source>
        <dbReference type="ARBA" id="ARBA00022485"/>
    </source>
</evidence>
<comment type="cofactor">
    <cofactor evidence="13">
        <name>[4Fe-4S] cluster</name>
        <dbReference type="ChEBI" id="CHEBI:49883"/>
    </cofactor>
    <text evidence="13">Binds 1 [4Fe-4S] cluster. The cluster is coordinated with 3 cysteines and an exchangeable S-adenosyl-L-methionine.</text>
</comment>
<keyword evidence="12 13" id="KW-1015">Disulfide bond</keyword>
<dbReference type="EMBL" id="JH636049">
    <property type="protein sequence ID" value="EID53239.1"/>
    <property type="molecule type" value="Genomic_DNA"/>
</dbReference>
<evidence type="ECO:0000256" key="8">
    <source>
        <dbReference type="ARBA" id="ARBA00022694"/>
    </source>
</evidence>
<dbReference type="InterPro" id="IPR006638">
    <property type="entry name" value="Elp3/MiaA/NifB-like_rSAM"/>
</dbReference>
<feature type="domain" description="Radical SAM core" evidence="14">
    <location>
        <begin position="113"/>
        <end position="361"/>
    </location>
</feature>
<dbReference type="RefSeq" id="WP_006237354.1">
    <property type="nucleotide sequence ID" value="NZ_JH636049.1"/>
</dbReference>
<comment type="function">
    <text evidence="13">Specifically methylates position 2 of adenine 2503 in 23S rRNA and position 2 of adenine 37 in tRNAs.</text>
</comment>
<dbReference type="GO" id="GO:0070475">
    <property type="term" value="P:rRNA base methylation"/>
    <property type="evidence" value="ECO:0007669"/>
    <property type="project" value="UniProtKB-UniRule"/>
</dbReference>
<dbReference type="SFLD" id="SFLDG01062">
    <property type="entry name" value="methyltransferase_(Class_A)"/>
    <property type="match status" value="1"/>
</dbReference>
<dbReference type="PANTHER" id="PTHR30544:SF5">
    <property type="entry name" value="RADICAL SAM CORE DOMAIN-CONTAINING PROTEIN"/>
    <property type="match status" value="1"/>
</dbReference>
<comment type="caution">
    <text evidence="13">Lacks conserved residue(s) required for the propagation of feature annotation.</text>
</comment>
<dbReference type="FunFam" id="3.20.20.70:FF:000014">
    <property type="entry name" value="Probable dual-specificity RNA methyltransferase RlmN"/>
    <property type="match status" value="1"/>
</dbReference>
<evidence type="ECO:0000313" key="15">
    <source>
        <dbReference type="EMBL" id="EID53239.1"/>
    </source>
</evidence>
<comment type="subcellular location">
    <subcellularLocation>
        <location evidence="1 13">Cytoplasm</location>
    </subcellularLocation>
</comment>
<evidence type="ECO:0000256" key="4">
    <source>
        <dbReference type="ARBA" id="ARBA00022552"/>
    </source>
</evidence>
<evidence type="ECO:0000256" key="10">
    <source>
        <dbReference type="ARBA" id="ARBA00023004"/>
    </source>
</evidence>
<dbReference type="InterPro" id="IPR040072">
    <property type="entry name" value="Methyltransferase_A"/>
</dbReference>
<feature type="active site" description="Proton acceptor" evidence="13">
    <location>
        <position position="107"/>
    </location>
</feature>
<dbReference type="Proteomes" id="UP000004691">
    <property type="component" value="Unassembled WGS sequence"/>
</dbReference>
<keyword evidence="5 13" id="KW-0489">Methyltransferase</keyword>
<feature type="binding site" evidence="13">
    <location>
        <position position="131"/>
    </location>
    <ligand>
        <name>[4Fe-4S] cluster</name>
        <dbReference type="ChEBI" id="CHEBI:49883"/>
        <note>4Fe-4S-S-AdoMet</note>
    </ligand>
</feature>
<keyword evidence="10 13" id="KW-0408">Iron</keyword>
<comment type="catalytic activity">
    <reaction evidence="13">
        <text>adenosine(37) in tRNA + 2 reduced [2Fe-2S]-[ferredoxin] + 2 S-adenosyl-L-methionine = 2-methyladenosine(37) in tRNA + 5'-deoxyadenosine + L-methionine + 2 oxidized [2Fe-2S]-[ferredoxin] + S-adenosyl-L-homocysteine</text>
        <dbReference type="Rhea" id="RHEA:43332"/>
        <dbReference type="Rhea" id="RHEA-COMP:10000"/>
        <dbReference type="Rhea" id="RHEA-COMP:10001"/>
        <dbReference type="Rhea" id="RHEA-COMP:10162"/>
        <dbReference type="Rhea" id="RHEA-COMP:10485"/>
        <dbReference type="ChEBI" id="CHEBI:17319"/>
        <dbReference type="ChEBI" id="CHEBI:33737"/>
        <dbReference type="ChEBI" id="CHEBI:33738"/>
        <dbReference type="ChEBI" id="CHEBI:57844"/>
        <dbReference type="ChEBI" id="CHEBI:57856"/>
        <dbReference type="ChEBI" id="CHEBI:59789"/>
        <dbReference type="ChEBI" id="CHEBI:74411"/>
        <dbReference type="ChEBI" id="CHEBI:74497"/>
        <dbReference type="EC" id="2.1.1.192"/>
    </reaction>
</comment>
<evidence type="ECO:0000256" key="11">
    <source>
        <dbReference type="ARBA" id="ARBA00023014"/>
    </source>
</evidence>
<evidence type="ECO:0000256" key="1">
    <source>
        <dbReference type="ARBA" id="ARBA00004496"/>
    </source>
</evidence>
<keyword evidence="8 13" id="KW-0819">tRNA processing</keyword>
<dbReference type="NCBIfam" id="TIGR00048">
    <property type="entry name" value="rRNA_mod_RlmN"/>
    <property type="match status" value="1"/>
</dbReference>
<dbReference type="GO" id="GO:0070040">
    <property type="term" value="F:rRNA (adenine(2503)-C2-)-methyltransferase activity"/>
    <property type="evidence" value="ECO:0007669"/>
    <property type="project" value="UniProtKB-UniRule"/>
</dbReference>
<dbReference type="PROSITE" id="PS51918">
    <property type="entry name" value="RADICAL_SAM"/>
    <property type="match status" value="1"/>
</dbReference>
<dbReference type="InterPro" id="IPR007197">
    <property type="entry name" value="rSAM"/>
</dbReference>
<comment type="catalytic activity">
    <reaction evidence="13">
        <text>adenosine(2503) in 23S rRNA + 2 reduced [2Fe-2S]-[ferredoxin] + 2 S-adenosyl-L-methionine = 2-methyladenosine(2503) in 23S rRNA + 5'-deoxyadenosine + L-methionine + 2 oxidized [2Fe-2S]-[ferredoxin] + S-adenosyl-L-homocysteine</text>
        <dbReference type="Rhea" id="RHEA:42916"/>
        <dbReference type="Rhea" id="RHEA-COMP:10000"/>
        <dbReference type="Rhea" id="RHEA-COMP:10001"/>
        <dbReference type="Rhea" id="RHEA-COMP:10152"/>
        <dbReference type="Rhea" id="RHEA-COMP:10282"/>
        <dbReference type="ChEBI" id="CHEBI:17319"/>
        <dbReference type="ChEBI" id="CHEBI:33737"/>
        <dbReference type="ChEBI" id="CHEBI:33738"/>
        <dbReference type="ChEBI" id="CHEBI:57844"/>
        <dbReference type="ChEBI" id="CHEBI:57856"/>
        <dbReference type="ChEBI" id="CHEBI:59789"/>
        <dbReference type="ChEBI" id="CHEBI:74411"/>
        <dbReference type="ChEBI" id="CHEBI:74497"/>
        <dbReference type="EC" id="2.1.1.192"/>
    </reaction>
</comment>
<dbReference type="Pfam" id="PF04055">
    <property type="entry name" value="Radical_SAM"/>
    <property type="match status" value="1"/>
</dbReference>
<feature type="binding site" evidence="13">
    <location>
        <begin position="244"/>
        <end position="246"/>
    </location>
    <ligand>
        <name>S-adenosyl-L-methionine</name>
        <dbReference type="ChEBI" id="CHEBI:59789"/>
    </ligand>
</feature>
<feature type="binding site" evidence="13">
    <location>
        <position position="127"/>
    </location>
    <ligand>
        <name>[4Fe-4S] cluster</name>
        <dbReference type="ChEBI" id="CHEBI:49883"/>
        <note>4Fe-4S-S-AdoMet</note>
    </ligand>
</feature>
<dbReference type="EC" id="2.1.1.192" evidence="13"/>
<evidence type="ECO:0000313" key="16">
    <source>
        <dbReference type="Proteomes" id="UP000004691"/>
    </source>
</evidence>